<dbReference type="KEGG" id="alim:106528656"/>
<organism evidence="2 3">
    <name type="scientific">Austrofundulus limnaeus</name>
    <name type="common">Annual killifish</name>
    <dbReference type="NCBI Taxonomy" id="52670"/>
    <lineage>
        <taxon>Eukaryota</taxon>
        <taxon>Metazoa</taxon>
        <taxon>Chordata</taxon>
        <taxon>Craniata</taxon>
        <taxon>Vertebrata</taxon>
        <taxon>Euteleostomi</taxon>
        <taxon>Actinopterygii</taxon>
        <taxon>Neopterygii</taxon>
        <taxon>Teleostei</taxon>
        <taxon>Neoteleostei</taxon>
        <taxon>Acanthomorphata</taxon>
        <taxon>Ovalentaria</taxon>
        <taxon>Atherinomorphae</taxon>
        <taxon>Cyprinodontiformes</taxon>
        <taxon>Rivulidae</taxon>
        <taxon>Austrofundulus</taxon>
    </lineage>
</organism>
<dbReference type="InParanoid" id="A0A2I4CH65"/>
<dbReference type="Proteomes" id="UP000192220">
    <property type="component" value="Unplaced"/>
</dbReference>
<dbReference type="RefSeq" id="XP_013879333.1">
    <property type="nucleotide sequence ID" value="XM_014023879.1"/>
</dbReference>
<feature type="region of interest" description="Disordered" evidence="1">
    <location>
        <begin position="98"/>
        <end position="117"/>
    </location>
</feature>
<name>A0A2I4CH65_AUSLI</name>
<dbReference type="AlphaFoldDB" id="A0A2I4CH65"/>
<evidence type="ECO:0000256" key="1">
    <source>
        <dbReference type="SAM" id="MobiDB-lite"/>
    </source>
</evidence>
<reference evidence="3" key="1">
    <citation type="submission" date="2025-08" db="UniProtKB">
        <authorList>
            <consortium name="RefSeq"/>
        </authorList>
    </citation>
    <scope>IDENTIFICATION</scope>
    <source>
        <strain evidence="3">Quisiro</strain>
        <tissue evidence="3">Liver</tissue>
    </source>
</reference>
<proteinExistence type="predicted"/>
<dbReference type="GeneID" id="106528656"/>
<sequence>MVDHQNQNQNSGSSSSCGLKVHAPATSFSSHSRSHKLLFSLPPIVRSRQTLSRQLRFSEMYSQYWDTARGRRPDHRRYTVVEGDTPLPLGSTCRRKRLRSVGEEDEEAQKGCRPNPEGSLSAGELSCYGRREEEVEEEEEQQRLCQHCLIMASQLSRQAAALTDSAEQKIGDCDRLCCLFCPRKMYLEKMLEHTFLCDWQSFWWNNEG</sequence>
<evidence type="ECO:0000313" key="2">
    <source>
        <dbReference type="Proteomes" id="UP000192220"/>
    </source>
</evidence>
<keyword evidence="2" id="KW-1185">Reference proteome</keyword>
<feature type="region of interest" description="Disordered" evidence="1">
    <location>
        <begin position="1"/>
        <end position="20"/>
    </location>
</feature>
<dbReference type="OrthoDB" id="6156415at2759"/>
<evidence type="ECO:0000313" key="3">
    <source>
        <dbReference type="RefSeq" id="XP_013879333.1"/>
    </source>
</evidence>
<gene>
    <name evidence="3" type="primary">LOC106528656</name>
</gene>
<accession>A0A2I4CH65</accession>
<feature type="compositionally biased region" description="Low complexity" evidence="1">
    <location>
        <begin position="1"/>
        <end position="16"/>
    </location>
</feature>
<protein>
    <submittedName>
        <fullName evidence="3">Uncharacterized protein LOC106528656</fullName>
    </submittedName>
</protein>